<proteinExistence type="predicted"/>
<dbReference type="InterPro" id="IPR007737">
    <property type="entry name" value="Mga_HTH"/>
</dbReference>
<accession>A0A3R8T0Z3</accession>
<dbReference type="GO" id="GO:0003677">
    <property type="term" value="F:DNA binding"/>
    <property type="evidence" value="ECO:0007669"/>
    <property type="project" value="UniProtKB-KW"/>
</dbReference>
<comment type="caution">
    <text evidence="4">The sequence shown here is derived from an EMBL/GenBank/DDBJ whole genome shotgun (WGS) entry which is preliminary data.</text>
</comment>
<sequence>MGGDCVHILDLLEKRERAIYQLFLLLRKSLSPIGIKEVAQELHLSKSTLLRYIESFSEEVKEEQFGLVFQIKEEEIVLQRGANLSRQDLFAYLFRTSIKYQILLYFFDKNECSIPMLAQDLLLSEATLNRHLSTLNKVLKEFQVSIRNGRLRGSELQIRYFYYQLFWLTRPFKELEQDRVFREQLAHLPIFERFYQSQFNPRQAHQLALWLMIVQKRMRLKDLDFQTVYQLMAPYEQHKFYRHLRQLFLTLRQQASASFQEGDTMSVFAFLFSQGIVAAHQLEQVLGFGGPIMEATSWAFQRVKILLKTDLTMEEGELYHLNQVFSQLYFFTSCIDSGFDELTSYDSFMQEAASGILHHVSEEIFGRRQAPATSHLLSLTQLFSYFMQVEPTMVKIGWASSYPSVISSPILHVLCQSLERNRSIQIEPVQSDQSYDLVICHDYPWQQDPSFQIYGLPTDQELKDVKSLIQTIQQRKLEQSKRLVERKQFRIERR</sequence>
<evidence type="ECO:0000259" key="3">
    <source>
        <dbReference type="Pfam" id="PF05043"/>
    </source>
</evidence>
<reference evidence="4 5" key="2">
    <citation type="submission" date="2018-12" db="EMBL/GenBank/DDBJ databases">
        <title>Whole-genome sequences of fifteen clinical Streptococcus suis strains isolated from pigs between 2006 and 2018.</title>
        <authorList>
            <person name="Stevens M.J.A."/>
            <person name="Cernela N."/>
            <person name="Spoerry Serrano N."/>
            <person name="Schmitt S."/>
            <person name="Schrenzel J."/>
            <person name="Stephan R."/>
        </authorList>
    </citation>
    <scope>NUCLEOTIDE SEQUENCE [LARGE SCALE GENOMIC DNA]</scope>
    <source>
        <strain evidence="4 5">PP422</strain>
    </source>
</reference>
<dbReference type="PANTHER" id="PTHR30185:SF18">
    <property type="entry name" value="TRANSCRIPTIONAL REGULATOR MTLR"/>
    <property type="match status" value="1"/>
</dbReference>
<dbReference type="InterPro" id="IPR036388">
    <property type="entry name" value="WH-like_DNA-bd_sf"/>
</dbReference>
<evidence type="ECO:0000256" key="2">
    <source>
        <dbReference type="ARBA" id="ARBA00023163"/>
    </source>
</evidence>
<keyword evidence="1" id="KW-0805">Transcription regulation</keyword>
<evidence type="ECO:0000313" key="4">
    <source>
        <dbReference type="EMBL" id="RRR55157.1"/>
    </source>
</evidence>
<name>A0A3R8T0Z3_STRSU</name>
<dbReference type="Gene3D" id="1.10.10.10">
    <property type="entry name" value="Winged helix-like DNA-binding domain superfamily/Winged helix DNA-binding domain"/>
    <property type="match status" value="1"/>
</dbReference>
<dbReference type="Pfam" id="PF05043">
    <property type="entry name" value="Mga"/>
    <property type="match status" value="1"/>
</dbReference>
<organism evidence="4 5">
    <name type="scientific">Streptococcus suis</name>
    <dbReference type="NCBI Taxonomy" id="1307"/>
    <lineage>
        <taxon>Bacteria</taxon>
        <taxon>Bacillati</taxon>
        <taxon>Bacillota</taxon>
        <taxon>Bacilli</taxon>
        <taxon>Lactobacillales</taxon>
        <taxon>Streptococcaceae</taxon>
        <taxon>Streptococcus</taxon>
    </lineage>
</organism>
<keyword evidence="2" id="KW-0804">Transcription</keyword>
<evidence type="ECO:0000256" key="1">
    <source>
        <dbReference type="ARBA" id="ARBA00023015"/>
    </source>
</evidence>
<evidence type="ECO:0000313" key="5">
    <source>
        <dbReference type="Proteomes" id="UP000274117"/>
    </source>
</evidence>
<feature type="domain" description="Mga helix-turn-helix" evidence="3">
    <location>
        <begin position="83"/>
        <end position="166"/>
    </location>
</feature>
<reference evidence="4 5" key="1">
    <citation type="submission" date="2018-11" db="EMBL/GenBank/DDBJ databases">
        <authorList>
            <person name="Stevens M.J."/>
            <person name="Cernela N."/>
            <person name="Spoerry Serrano N."/>
            <person name="Schmitt S."/>
            <person name="Schrenzel J."/>
            <person name="Stephan R."/>
        </authorList>
    </citation>
    <scope>NUCLEOTIDE SEQUENCE [LARGE SCALE GENOMIC DNA]</scope>
    <source>
        <strain evidence="4 5">PP422</strain>
    </source>
</reference>
<gene>
    <name evidence="4" type="ORF">EI998_01315</name>
</gene>
<keyword evidence="4" id="KW-0238">DNA-binding</keyword>
<dbReference type="Proteomes" id="UP000274117">
    <property type="component" value="Unassembled WGS sequence"/>
</dbReference>
<dbReference type="PANTHER" id="PTHR30185">
    <property type="entry name" value="CRYPTIC BETA-GLUCOSIDE BGL OPERON ANTITERMINATOR"/>
    <property type="match status" value="1"/>
</dbReference>
<protein>
    <submittedName>
        <fullName evidence="4">DNA-binding protein</fullName>
    </submittedName>
</protein>
<dbReference type="EMBL" id="RSDO01000002">
    <property type="protein sequence ID" value="RRR55157.1"/>
    <property type="molecule type" value="Genomic_DNA"/>
</dbReference>
<dbReference type="AlphaFoldDB" id="A0A3R8T0Z3"/>
<dbReference type="InterPro" id="IPR050661">
    <property type="entry name" value="BglG_antiterminators"/>
</dbReference>